<dbReference type="STRING" id="1776334.APZ16_02420"/>
<evidence type="ECO:0000313" key="1">
    <source>
        <dbReference type="EMBL" id="KUO39458.1"/>
    </source>
</evidence>
<comment type="caution">
    <text evidence="1">The sequence shown here is derived from an EMBL/GenBank/DDBJ whole genome shotgun (WGS) entry which is preliminary data.</text>
</comment>
<evidence type="ECO:0000313" key="2">
    <source>
        <dbReference type="Proteomes" id="UP000074294"/>
    </source>
</evidence>
<protein>
    <recommendedName>
        <fullName evidence="3">SHSP domain-containing protein</fullName>
    </recommendedName>
</protein>
<dbReference type="AlphaFoldDB" id="A0A147JSM5"/>
<dbReference type="InterPro" id="IPR008978">
    <property type="entry name" value="HSP20-like_chaperone"/>
</dbReference>
<dbReference type="CDD" id="cd00298">
    <property type="entry name" value="ACD_sHsps_p23-like"/>
    <property type="match status" value="1"/>
</dbReference>
<gene>
    <name evidence="1" type="ORF">APZ16_02420</name>
</gene>
<dbReference type="EMBL" id="LQMQ01000064">
    <property type="protein sequence ID" value="KUO39458.1"/>
    <property type="molecule type" value="Genomic_DNA"/>
</dbReference>
<dbReference type="SUPFAM" id="SSF49764">
    <property type="entry name" value="HSP20-like chaperones"/>
    <property type="match status" value="1"/>
</dbReference>
<accession>A0A147JSM5</accession>
<organism evidence="1 2">
    <name type="scientific">Hadarchaeum yellowstonense</name>
    <dbReference type="NCBI Taxonomy" id="1776334"/>
    <lineage>
        <taxon>Archaea</taxon>
        <taxon>Methanobacteriati</taxon>
        <taxon>Candidatus Hadarchaeota</taxon>
        <taxon>Candidatus Hadarchaeia</taxon>
        <taxon>Candidatus Hadarchaeales</taxon>
        <taxon>Candidatus Hadarchaeaceae</taxon>
        <taxon>Candidatus Hadarchaeum</taxon>
    </lineage>
</organism>
<reference evidence="1 2" key="1">
    <citation type="journal article" date="2016" name="Nat. Microbiol.">
        <title>Genomic inference of the metabolism of cosmopolitan subsurface Archaea, Hadesarchaea.</title>
        <authorList>
            <person name="Baker B.J."/>
            <person name="Saw J.H."/>
            <person name="Lind A.E."/>
            <person name="Lazar C.S."/>
            <person name="Hinrichs K.-U."/>
            <person name="Teske A.P."/>
            <person name="Ettema T.J."/>
        </authorList>
    </citation>
    <scope>NUCLEOTIDE SEQUENCE [LARGE SCALE GENOMIC DNA]</scope>
</reference>
<name>A0A147JSM5_HADYE</name>
<sequence length="99" mass="11429">MVKLPMVAPEICAHYHSGQRYEIHVKLPMVKKENIELSFSKKGFCIKAPRDDVVFATCYKLELPVDTNRIKTKYYDVEGLLEIIAPLLKPVKTKRIPIE</sequence>
<evidence type="ECO:0008006" key="3">
    <source>
        <dbReference type="Google" id="ProtNLM"/>
    </source>
</evidence>
<dbReference type="Gene3D" id="2.60.40.790">
    <property type="match status" value="1"/>
</dbReference>
<proteinExistence type="predicted"/>
<dbReference type="Proteomes" id="UP000074294">
    <property type="component" value="Unassembled WGS sequence"/>
</dbReference>